<organism evidence="1 2">
    <name type="scientific">Melipona quadrifasciata</name>
    <dbReference type="NCBI Taxonomy" id="166423"/>
    <lineage>
        <taxon>Eukaryota</taxon>
        <taxon>Metazoa</taxon>
        <taxon>Ecdysozoa</taxon>
        <taxon>Arthropoda</taxon>
        <taxon>Hexapoda</taxon>
        <taxon>Insecta</taxon>
        <taxon>Pterygota</taxon>
        <taxon>Neoptera</taxon>
        <taxon>Endopterygota</taxon>
        <taxon>Hymenoptera</taxon>
        <taxon>Apocrita</taxon>
        <taxon>Aculeata</taxon>
        <taxon>Apoidea</taxon>
        <taxon>Anthophila</taxon>
        <taxon>Apidae</taxon>
        <taxon>Melipona</taxon>
    </lineage>
</organism>
<evidence type="ECO:0000313" key="1">
    <source>
        <dbReference type="EMBL" id="KOX68257.1"/>
    </source>
</evidence>
<accession>A0A0M8ZPG7</accession>
<keyword evidence="2" id="KW-1185">Reference proteome</keyword>
<proteinExistence type="predicted"/>
<sequence>MSRSSSRAMRQDLPEYLHFSLAREVSRFRGREDGMIAAKCHPVWYDKWMDDG</sequence>
<name>A0A0M8ZPG7_9HYME</name>
<reference evidence="1 2" key="1">
    <citation type="submission" date="2015-07" db="EMBL/GenBank/DDBJ databases">
        <title>The genome of Melipona quadrifasciata.</title>
        <authorList>
            <person name="Pan H."/>
            <person name="Kapheim K."/>
        </authorList>
    </citation>
    <scope>NUCLEOTIDE SEQUENCE [LARGE SCALE GENOMIC DNA]</scope>
    <source>
        <strain evidence="1">0111107301</strain>
        <tissue evidence="1">Whole body</tissue>
    </source>
</reference>
<evidence type="ECO:0000313" key="2">
    <source>
        <dbReference type="Proteomes" id="UP000053105"/>
    </source>
</evidence>
<dbReference type="AlphaFoldDB" id="A0A0M8ZPG7"/>
<protein>
    <submittedName>
        <fullName evidence="1">Uncharacterized protein</fullName>
    </submittedName>
</protein>
<gene>
    <name evidence="1" type="ORF">WN51_06151</name>
</gene>
<dbReference type="EMBL" id="KQ435944">
    <property type="protein sequence ID" value="KOX68257.1"/>
    <property type="molecule type" value="Genomic_DNA"/>
</dbReference>
<dbReference type="Proteomes" id="UP000053105">
    <property type="component" value="Unassembled WGS sequence"/>
</dbReference>